<name>A0A433B962_9FUNG</name>
<dbReference type="InterPro" id="IPR014756">
    <property type="entry name" value="Ig_E-set"/>
</dbReference>
<comment type="similarity">
    <text evidence="2">Belongs to the NPC2 family.</text>
</comment>
<keyword evidence="5" id="KW-0813">Transport</keyword>
<protein>
    <recommendedName>
        <fullName evidence="4">Phosphatidylglycerol/phosphatidylinositol transfer protein</fullName>
    </recommendedName>
</protein>
<dbReference type="PANTHER" id="PTHR11306:SF0">
    <property type="entry name" value="PHOSPHATIDYLGLYCEROL_PHOSPHATIDYLINOSITOL TRANSFER PROTEIN"/>
    <property type="match status" value="1"/>
</dbReference>
<dbReference type="EMBL" id="RBNI01015894">
    <property type="protein sequence ID" value="RUP12291.1"/>
    <property type="molecule type" value="Genomic_DNA"/>
</dbReference>
<dbReference type="GO" id="GO:0032934">
    <property type="term" value="F:sterol binding"/>
    <property type="evidence" value="ECO:0007669"/>
    <property type="project" value="InterPro"/>
</dbReference>
<dbReference type="SMART" id="SM00737">
    <property type="entry name" value="ML"/>
    <property type="match status" value="1"/>
</dbReference>
<evidence type="ECO:0000256" key="6">
    <source>
        <dbReference type="ARBA" id="ARBA00022729"/>
    </source>
</evidence>
<evidence type="ECO:0000256" key="8">
    <source>
        <dbReference type="SAM" id="SignalP"/>
    </source>
</evidence>
<keyword evidence="7" id="KW-0445">Lipid transport</keyword>
<feature type="chain" id="PRO_5019423690" description="Phosphatidylglycerol/phosphatidylinositol transfer protein" evidence="8">
    <location>
        <begin position="22"/>
        <end position="167"/>
    </location>
</feature>
<evidence type="ECO:0000313" key="11">
    <source>
        <dbReference type="Proteomes" id="UP000268093"/>
    </source>
</evidence>
<reference evidence="10 11" key="1">
    <citation type="journal article" date="2018" name="New Phytol.">
        <title>Phylogenomics of Endogonaceae and evolution of mycorrhizas within Mucoromycota.</title>
        <authorList>
            <person name="Chang Y."/>
            <person name="Desiro A."/>
            <person name="Na H."/>
            <person name="Sandor L."/>
            <person name="Lipzen A."/>
            <person name="Clum A."/>
            <person name="Barry K."/>
            <person name="Grigoriev I.V."/>
            <person name="Martin F.M."/>
            <person name="Stajich J.E."/>
            <person name="Smith M.E."/>
            <person name="Bonito G."/>
            <person name="Spatafora J.W."/>
        </authorList>
    </citation>
    <scope>NUCLEOTIDE SEQUENCE [LARGE SCALE GENOMIC DNA]</scope>
    <source>
        <strain evidence="10 11">GMNB39</strain>
    </source>
</reference>
<evidence type="ECO:0000313" key="10">
    <source>
        <dbReference type="EMBL" id="RUP12291.1"/>
    </source>
</evidence>
<evidence type="ECO:0000256" key="1">
    <source>
        <dbReference type="ARBA" id="ARBA00002053"/>
    </source>
</evidence>
<dbReference type="InterPro" id="IPR039670">
    <property type="entry name" value="NPC2-like"/>
</dbReference>
<feature type="domain" description="MD-2-related lipid-recognition" evidence="9">
    <location>
        <begin position="39"/>
        <end position="164"/>
    </location>
</feature>
<evidence type="ECO:0000256" key="4">
    <source>
        <dbReference type="ARBA" id="ARBA00016056"/>
    </source>
</evidence>
<dbReference type="GO" id="GO:0015918">
    <property type="term" value="P:sterol transport"/>
    <property type="evidence" value="ECO:0007669"/>
    <property type="project" value="InterPro"/>
</dbReference>
<comment type="function">
    <text evidence="1">Catalyzes the intermembrane transfer of phosphatidylglycerol and phosphatidylinositol.</text>
</comment>
<organism evidence="10 11">
    <name type="scientific">Jimgerdemannia flammicorona</name>
    <dbReference type="NCBI Taxonomy" id="994334"/>
    <lineage>
        <taxon>Eukaryota</taxon>
        <taxon>Fungi</taxon>
        <taxon>Fungi incertae sedis</taxon>
        <taxon>Mucoromycota</taxon>
        <taxon>Mucoromycotina</taxon>
        <taxon>Endogonomycetes</taxon>
        <taxon>Endogonales</taxon>
        <taxon>Endogonaceae</taxon>
        <taxon>Jimgerdemannia</taxon>
    </lineage>
</organism>
<dbReference type="InterPro" id="IPR003172">
    <property type="entry name" value="ML_dom"/>
</dbReference>
<proteinExistence type="inferred from homology"/>
<accession>A0A433B962</accession>
<dbReference type="Gene3D" id="2.60.40.770">
    <property type="match status" value="1"/>
</dbReference>
<keyword evidence="6 8" id="KW-0732">Signal</keyword>
<evidence type="ECO:0000259" key="9">
    <source>
        <dbReference type="SMART" id="SM00737"/>
    </source>
</evidence>
<dbReference type="PANTHER" id="PTHR11306">
    <property type="entry name" value="NIEMANN PICK TYPE C2 PROTEIN NPC2-RELATED"/>
    <property type="match status" value="1"/>
</dbReference>
<dbReference type="Pfam" id="PF02221">
    <property type="entry name" value="E1_DerP2_DerF2"/>
    <property type="match status" value="1"/>
</dbReference>
<evidence type="ECO:0000256" key="5">
    <source>
        <dbReference type="ARBA" id="ARBA00022448"/>
    </source>
</evidence>
<feature type="signal peptide" evidence="8">
    <location>
        <begin position="1"/>
        <end position="21"/>
    </location>
</feature>
<evidence type="ECO:0000256" key="3">
    <source>
        <dbReference type="ARBA" id="ARBA00011245"/>
    </source>
</evidence>
<dbReference type="Proteomes" id="UP000268093">
    <property type="component" value="Unassembled WGS sequence"/>
</dbReference>
<dbReference type="SUPFAM" id="SSF81296">
    <property type="entry name" value="E set domains"/>
    <property type="match status" value="1"/>
</dbReference>
<dbReference type="AlphaFoldDB" id="A0A433B962"/>
<gene>
    <name evidence="10" type="ORF">BC936DRAFT_139828</name>
</gene>
<sequence length="167" mass="17703">MTRVATALTLTLLAFCTLLAAAPVDQRPFQSPDAHGDLWSLCGDPSTHLLKAYEGGVSIFPARPKVGEDIEVVVSGNLASPVQSGHVNIDLKLLSMIKVNKELDLCEALASDIMGGRACPLAEGDVELRAQAHIPSEVPKLPVNGQIKITNQDGNTVTCIQINLKLA</sequence>
<dbReference type="OrthoDB" id="6409159at2759"/>
<keyword evidence="11" id="KW-1185">Reference proteome</keyword>
<evidence type="ECO:0000256" key="2">
    <source>
        <dbReference type="ARBA" id="ARBA00006370"/>
    </source>
</evidence>
<comment type="subunit">
    <text evidence="3">Monomer.</text>
</comment>
<evidence type="ECO:0000256" key="7">
    <source>
        <dbReference type="ARBA" id="ARBA00023055"/>
    </source>
</evidence>
<comment type="caution">
    <text evidence="10">The sequence shown here is derived from an EMBL/GenBank/DDBJ whole genome shotgun (WGS) entry which is preliminary data.</text>
</comment>